<gene>
    <name evidence="1" type="ORF">CEUTPL_LOCUS1324</name>
</gene>
<reference evidence="1" key="1">
    <citation type="submission" date="2022-01" db="EMBL/GenBank/DDBJ databases">
        <authorList>
            <person name="King R."/>
        </authorList>
    </citation>
    <scope>NUCLEOTIDE SEQUENCE</scope>
</reference>
<sequence length="144" mass="16699">MMERKNRAKNIIIFNVNESKAKTLAERNLDDDRTVGAVFENFDINKDGFRSFRLGKYVADRAWPIKVILESEADAKNILKNRKNISIPGVRVNNDQTNMQRDYYRGVKAELQRLVESGQNNKTIKFINNKPTTVDKKDNQKNSH</sequence>
<dbReference type="AlphaFoldDB" id="A0A9N9QJ07"/>
<organism evidence="1 2">
    <name type="scientific">Ceutorhynchus assimilis</name>
    <name type="common">cabbage seed weevil</name>
    <dbReference type="NCBI Taxonomy" id="467358"/>
    <lineage>
        <taxon>Eukaryota</taxon>
        <taxon>Metazoa</taxon>
        <taxon>Ecdysozoa</taxon>
        <taxon>Arthropoda</taxon>
        <taxon>Hexapoda</taxon>
        <taxon>Insecta</taxon>
        <taxon>Pterygota</taxon>
        <taxon>Neoptera</taxon>
        <taxon>Endopterygota</taxon>
        <taxon>Coleoptera</taxon>
        <taxon>Polyphaga</taxon>
        <taxon>Cucujiformia</taxon>
        <taxon>Curculionidae</taxon>
        <taxon>Ceutorhynchinae</taxon>
        <taxon>Ceutorhynchus</taxon>
    </lineage>
</organism>
<protein>
    <submittedName>
        <fullName evidence="1">Uncharacterized protein</fullName>
    </submittedName>
</protein>
<evidence type="ECO:0000313" key="1">
    <source>
        <dbReference type="EMBL" id="CAG9760600.1"/>
    </source>
</evidence>
<evidence type="ECO:0000313" key="2">
    <source>
        <dbReference type="Proteomes" id="UP001152799"/>
    </source>
</evidence>
<name>A0A9N9QJ07_9CUCU</name>
<dbReference type="OrthoDB" id="6782816at2759"/>
<dbReference type="Proteomes" id="UP001152799">
    <property type="component" value="Chromosome 1"/>
</dbReference>
<proteinExistence type="predicted"/>
<dbReference type="EMBL" id="OU892277">
    <property type="protein sequence ID" value="CAG9760600.1"/>
    <property type="molecule type" value="Genomic_DNA"/>
</dbReference>
<keyword evidence="2" id="KW-1185">Reference proteome</keyword>
<accession>A0A9N9QJ07</accession>